<protein>
    <submittedName>
        <fullName evidence="1">Uncharacterized protein</fullName>
    </submittedName>
</protein>
<evidence type="ECO:0000313" key="2">
    <source>
        <dbReference type="Proteomes" id="UP000253975"/>
    </source>
</evidence>
<dbReference type="Proteomes" id="UP000253975">
    <property type="component" value="Unassembled WGS sequence"/>
</dbReference>
<gene>
    <name evidence="1" type="ORF">C1881_03550</name>
</gene>
<organism evidence="1 2">
    <name type="scientific">Slackia isoflavoniconvertens</name>
    <dbReference type="NCBI Taxonomy" id="572010"/>
    <lineage>
        <taxon>Bacteria</taxon>
        <taxon>Bacillati</taxon>
        <taxon>Actinomycetota</taxon>
        <taxon>Coriobacteriia</taxon>
        <taxon>Eggerthellales</taxon>
        <taxon>Eggerthellaceae</taxon>
        <taxon>Slackia</taxon>
    </lineage>
</organism>
<proteinExistence type="predicted"/>
<name>A0A369LM56_9ACTN</name>
<reference evidence="1 2" key="1">
    <citation type="journal article" date="2018" name="Elife">
        <title>Discovery and characterization of a prevalent human gut bacterial enzyme sufficient for the inactivation of a family of plant toxins.</title>
        <authorList>
            <person name="Koppel N."/>
            <person name="Bisanz J.E."/>
            <person name="Pandelia M.E."/>
            <person name="Turnbaugh P.J."/>
            <person name="Balskus E.P."/>
        </authorList>
    </citation>
    <scope>NUCLEOTIDE SEQUENCE [LARGE SCALE GENOMIC DNA]</scope>
    <source>
        <strain evidence="1 2">OB21 GAM31</strain>
    </source>
</reference>
<sequence length="69" mass="7522">MKRAKRDSESHHLHHVVSKAVLTNGLFICRCAGLSRRISASVFGSRTEVRVASASAELHSREALLAVPI</sequence>
<accession>A0A369LM56</accession>
<dbReference type="EMBL" id="PPTO01000004">
    <property type="protein sequence ID" value="RDB59769.1"/>
    <property type="molecule type" value="Genomic_DNA"/>
</dbReference>
<evidence type="ECO:0000313" key="1">
    <source>
        <dbReference type="EMBL" id="RDB59769.1"/>
    </source>
</evidence>
<comment type="caution">
    <text evidence="1">The sequence shown here is derived from an EMBL/GenBank/DDBJ whole genome shotgun (WGS) entry which is preliminary data.</text>
</comment>
<dbReference type="AlphaFoldDB" id="A0A369LM56"/>